<feature type="non-terminal residue" evidence="3">
    <location>
        <position position="1"/>
    </location>
</feature>
<dbReference type="SUPFAM" id="SSF56601">
    <property type="entry name" value="beta-lactamase/transpeptidase-like"/>
    <property type="match status" value="1"/>
</dbReference>
<dbReference type="Gene3D" id="3.40.710.10">
    <property type="entry name" value="DD-peptidase/beta-lactamase superfamily"/>
    <property type="match status" value="1"/>
</dbReference>
<dbReference type="GO" id="GO:0030655">
    <property type="term" value="P:beta-lactam antibiotic catabolic process"/>
    <property type="evidence" value="ECO:0007669"/>
    <property type="project" value="InterPro"/>
</dbReference>
<dbReference type="Pfam" id="PF13354">
    <property type="entry name" value="Beta-lactamase2"/>
    <property type="match status" value="1"/>
</dbReference>
<organism evidence="3">
    <name type="scientific">marine sediment metagenome</name>
    <dbReference type="NCBI Taxonomy" id="412755"/>
    <lineage>
        <taxon>unclassified sequences</taxon>
        <taxon>metagenomes</taxon>
        <taxon>ecological metagenomes</taxon>
    </lineage>
</organism>
<evidence type="ECO:0000313" key="3">
    <source>
        <dbReference type="EMBL" id="GAF88376.1"/>
    </source>
</evidence>
<proteinExistence type="predicted"/>
<comment type="caution">
    <text evidence="3">The sequence shown here is derived from an EMBL/GenBank/DDBJ whole genome shotgun (WGS) entry which is preliminary data.</text>
</comment>
<accession>X0TM90</accession>
<dbReference type="EMBL" id="BARS01015246">
    <property type="protein sequence ID" value="GAF88376.1"/>
    <property type="molecule type" value="Genomic_DNA"/>
</dbReference>
<feature type="compositionally biased region" description="Polar residues" evidence="1">
    <location>
        <begin position="274"/>
        <end position="285"/>
    </location>
</feature>
<gene>
    <name evidence="3" type="ORF">S01H1_25276</name>
</gene>
<name>X0TM90_9ZZZZ</name>
<evidence type="ECO:0000256" key="1">
    <source>
        <dbReference type="SAM" id="MobiDB-lite"/>
    </source>
</evidence>
<reference evidence="3" key="1">
    <citation type="journal article" date="2014" name="Front. Microbiol.">
        <title>High frequency of phylogenetically diverse reductive dehalogenase-homologous genes in deep subseafloor sedimentary metagenomes.</title>
        <authorList>
            <person name="Kawai M."/>
            <person name="Futagami T."/>
            <person name="Toyoda A."/>
            <person name="Takaki Y."/>
            <person name="Nishi S."/>
            <person name="Hori S."/>
            <person name="Arai W."/>
            <person name="Tsubouchi T."/>
            <person name="Morono Y."/>
            <person name="Uchiyama I."/>
            <person name="Ito T."/>
            <person name="Fujiyama A."/>
            <person name="Inagaki F."/>
            <person name="Takami H."/>
        </authorList>
    </citation>
    <scope>NUCLEOTIDE SEQUENCE</scope>
    <source>
        <strain evidence="3">Expedition CK06-06</strain>
    </source>
</reference>
<sequence length="285" mass="31242">VELDPLSVGFELDNGFMLGQLEQELASRNEWIQFASFVANRPLQPLNISLRATHDQAGMLAMLDSIAEFLDKPAESLQILEAGQAFEEGELGYVTDIEASLPVSEQALYRLDNRSADLVVNTQEPPELDMEFLADAIEAKLQGFDGLGSIFIMDLETGEEVGINADVAMSGLSILKIGIFVEAYRALDNSPDDYQEQLFMDTATRSSNFGANLLLHIVAGENNTYLGADKFTESMHNLGLVNTFMAVPYDATPPAYRQTSYITPANSRPDIPTQPDSTMQSTAED</sequence>
<dbReference type="InterPro" id="IPR045155">
    <property type="entry name" value="Beta-lactam_cat"/>
</dbReference>
<feature type="non-terminal residue" evidence="3">
    <location>
        <position position="285"/>
    </location>
</feature>
<feature type="domain" description="Beta-lactamase class A catalytic" evidence="2">
    <location>
        <begin position="149"/>
        <end position="207"/>
    </location>
</feature>
<feature type="region of interest" description="Disordered" evidence="1">
    <location>
        <begin position="259"/>
        <end position="285"/>
    </location>
</feature>
<dbReference type="AlphaFoldDB" id="X0TM90"/>
<evidence type="ECO:0000259" key="2">
    <source>
        <dbReference type="Pfam" id="PF13354"/>
    </source>
</evidence>
<protein>
    <recommendedName>
        <fullName evidence="2">Beta-lactamase class A catalytic domain-containing protein</fullName>
    </recommendedName>
</protein>
<dbReference type="GO" id="GO:0008800">
    <property type="term" value="F:beta-lactamase activity"/>
    <property type="evidence" value="ECO:0007669"/>
    <property type="project" value="InterPro"/>
</dbReference>
<dbReference type="InterPro" id="IPR012338">
    <property type="entry name" value="Beta-lactam/transpept-like"/>
</dbReference>